<evidence type="ECO:0000313" key="2">
    <source>
        <dbReference type="Proteomes" id="UP000198415"/>
    </source>
</evidence>
<dbReference type="Proteomes" id="UP000198415">
    <property type="component" value="Unassembled WGS sequence"/>
</dbReference>
<dbReference type="AlphaFoldDB" id="A0A238XG23"/>
<gene>
    <name evidence="1" type="ORF">SAMN06264365_103426</name>
</gene>
<evidence type="ECO:0000313" key="1">
    <source>
        <dbReference type="EMBL" id="SNR57956.1"/>
    </source>
</evidence>
<accession>A0A238XG23</accession>
<protein>
    <submittedName>
        <fullName evidence="1">Uncharacterized protein</fullName>
    </submittedName>
</protein>
<sequence>MATAATLHRLTAAGDYETTTKLPLAWLLRSSPNDHLPAAA</sequence>
<proteinExistence type="predicted"/>
<reference evidence="1 2" key="1">
    <citation type="submission" date="2017-06" db="EMBL/GenBank/DDBJ databases">
        <authorList>
            <person name="Kim H.J."/>
            <person name="Triplett B.A."/>
        </authorList>
    </citation>
    <scope>NUCLEOTIDE SEQUENCE [LARGE SCALE GENOMIC DNA]</scope>
    <source>
        <strain evidence="1 2">DSM 43151</strain>
    </source>
</reference>
<organism evidence="1 2">
    <name type="scientific">Actinoplanes regularis</name>
    <dbReference type="NCBI Taxonomy" id="52697"/>
    <lineage>
        <taxon>Bacteria</taxon>
        <taxon>Bacillati</taxon>
        <taxon>Actinomycetota</taxon>
        <taxon>Actinomycetes</taxon>
        <taxon>Micromonosporales</taxon>
        <taxon>Micromonosporaceae</taxon>
        <taxon>Actinoplanes</taxon>
    </lineage>
</organism>
<dbReference type="EMBL" id="FZNR01000003">
    <property type="protein sequence ID" value="SNR57956.1"/>
    <property type="molecule type" value="Genomic_DNA"/>
</dbReference>
<keyword evidence="2" id="KW-1185">Reference proteome</keyword>
<name>A0A238XG23_9ACTN</name>